<dbReference type="HOGENOM" id="CLU_121195_0_0_1"/>
<gene>
    <name evidence="1" type="primary">AlNc14C7G981</name>
    <name evidence="1" type="ORF">ALNC14_011230</name>
</gene>
<dbReference type="EMBL" id="FR824052">
    <property type="protein sequence ID" value="CCA14980.1"/>
    <property type="molecule type" value="Genomic_DNA"/>
</dbReference>
<evidence type="ECO:0000313" key="1">
    <source>
        <dbReference type="EMBL" id="CCA14980.1"/>
    </source>
</evidence>
<sequence>MDNYPSIKAIAHLQELFLNGKLNEELDELKQNPQSRSKYISLRQHCDVTLQNLRRAQKASNASESQSDQDINVPLNAYLSNLACVANILCPKIYKDWADCVTQSSKSQESFDECGLKKRMLERCLRSETESILHVIQHARCYPRPED</sequence>
<proteinExistence type="predicted"/>
<accession>F0W1Q1</accession>
<dbReference type="AlphaFoldDB" id="F0W1Q1"/>
<protein>
    <submittedName>
        <fullName evidence="1">AlNc14C7G981 protein</fullName>
    </submittedName>
</protein>
<reference evidence="1" key="2">
    <citation type="submission" date="2011-02" db="EMBL/GenBank/DDBJ databases">
        <authorList>
            <person name="MacLean D."/>
        </authorList>
    </citation>
    <scope>NUCLEOTIDE SEQUENCE</scope>
</reference>
<reference evidence="1" key="1">
    <citation type="journal article" date="2011" name="PLoS Biol.">
        <title>Gene gain and loss during evolution of obligate parasitism in the white rust pathogen of Arabidopsis thaliana.</title>
        <authorList>
            <person name="Kemen E."/>
            <person name="Gardiner A."/>
            <person name="Schultz-Larsen T."/>
            <person name="Kemen A.C."/>
            <person name="Balmuth A.L."/>
            <person name="Robert-Seilaniantz A."/>
            <person name="Bailey K."/>
            <person name="Holub E."/>
            <person name="Studholme D.J."/>
            <person name="Maclean D."/>
            <person name="Jones J.D."/>
        </authorList>
    </citation>
    <scope>NUCLEOTIDE SEQUENCE</scope>
</reference>
<organism evidence="1">
    <name type="scientific">Albugo laibachii Nc14</name>
    <dbReference type="NCBI Taxonomy" id="890382"/>
    <lineage>
        <taxon>Eukaryota</taxon>
        <taxon>Sar</taxon>
        <taxon>Stramenopiles</taxon>
        <taxon>Oomycota</taxon>
        <taxon>Peronosporomycetes</taxon>
        <taxon>Albuginales</taxon>
        <taxon>Albuginaceae</taxon>
        <taxon>Albugo</taxon>
    </lineage>
</organism>
<name>F0W1Q1_9STRA</name>